<comment type="caution">
    <text evidence="3">The sequence shown here is derived from an EMBL/GenBank/DDBJ whole genome shotgun (WGS) entry which is preliminary data.</text>
</comment>
<dbReference type="AlphaFoldDB" id="A0A2H0BUH0"/>
<evidence type="ECO:0000259" key="1">
    <source>
        <dbReference type="Pfam" id="PF13173"/>
    </source>
</evidence>
<accession>A0A2H0BUH0</accession>
<evidence type="ECO:0000313" key="4">
    <source>
        <dbReference type="Proteomes" id="UP000231246"/>
    </source>
</evidence>
<evidence type="ECO:0000259" key="2">
    <source>
        <dbReference type="Pfam" id="PF13635"/>
    </source>
</evidence>
<evidence type="ECO:0000313" key="3">
    <source>
        <dbReference type="EMBL" id="PIP61271.1"/>
    </source>
</evidence>
<dbReference type="Proteomes" id="UP000231246">
    <property type="component" value="Unassembled WGS sequence"/>
</dbReference>
<dbReference type="Pfam" id="PF13635">
    <property type="entry name" value="DUF4143"/>
    <property type="match status" value="1"/>
</dbReference>
<dbReference type="SUPFAM" id="SSF52980">
    <property type="entry name" value="Restriction endonuclease-like"/>
    <property type="match status" value="1"/>
</dbReference>
<dbReference type="InterPro" id="IPR041682">
    <property type="entry name" value="AAA_14"/>
</dbReference>
<proteinExistence type="predicted"/>
<dbReference type="Pfam" id="PF13173">
    <property type="entry name" value="AAA_14"/>
    <property type="match status" value="1"/>
</dbReference>
<organism evidence="3 4">
    <name type="scientific">Candidatus Roizmanbacteria bacterium CG22_combo_CG10-13_8_21_14_all_38_20</name>
    <dbReference type="NCBI Taxonomy" id="1974862"/>
    <lineage>
        <taxon>Bacteria</taxon>
        <taxon>Candidatus Roizmaniibacteriota</taxon>
    </lineage>
</organism>
<dbReference type="Gene3D" id="3.40.50.300">
    <property type="entry name" value="P-loop containing nucleotide triphosphate hydrolases"/>
    <property type="match status" value="1"/>
</dbReference>
<reference evidence="3 4" key="1">
    <citation type="submission" date="2017-09" db="EMBL/GenBank/DDBJ databases">
        <title>Depth-based differentiation of microbial function through sediment-hosted aquifers and enrichment of novel symbionts in the deep terrestrial subsurface.</title>
        <authorList>
            <person name="Probst A.J."/>
            <person name="Ladd B."/>
            <person name="Jarett J.K."/>
            <person name="Geller-Mcgrath D.E."/>
            <person name="Sieber C.M."/>
            <person name="Emerson J.B."/>
            <person name="Anantharaman K."/>
            <person name="Thomas B.C."/>
            <person name="Malmstrom R."/>
            <person name="Stieglmeier M."/>
            <person name="Klingl A."/>
            <person name="Woyke T."/>
            <person name="Ryan C.M."/>
            <person name="Banfield J.F."/>
        </authorList>
    </citation>
    <scope>NUCLEOTIDE SEQUENCE [LARGE SCALE GENOMIC DNA]</scope>
    <source>
        <strain evidence="3">CG22_combo_CG10-13_8_21_14_all_38_20</strain>
    </source>
</reference>
<sequence length="475" mass="55708">MFMLSQEILEQYNIWWQTKKIPEKYLYPTKRSYLQTIIKQLGDTQNITSIVGPRRVGKTVLLYQTIEYLLAQNYKPQQIIFFKADDPSIKIKDNLVQDLIHTIEKYLIGKPITEAYSKKNPLVVLIDEIQSTPLWAEYLKKYNDLGYPIKFIISGSASIKITKNTKESLVGRFKEIVIAPLSFREVYIWSQNDSLEYVPNLEAIDFIDVKKIFTKSLVVWERFKGARTLMLNMYEEYLLMGGFPQIINDFYKPQSYDQSEVTEYLKVQVIERVLFRDIPELTGIKNTYFLQQLFALLSTESGSVANLREISRKFSVSFQTVQTHLWYMHESYLISMVRKFSKGGMSQARTQPKIYLTDTGIINALNNIGREVLLDYTMLGKLVETSISSVLRFKYYKLNTHFWRDRLEIDFIVSTASHLLPIEVKYRNEATKENYLNLKEFSKRYNTKQALVITKNEFELVDSTLFIPAWVFTLL</sequence>
<protein>
    <recommendedName>
        <fullName evidence="5">AAA+ ATPase domain-containing protein</fullName>
    </recommendedName>
</protein>
<name>A0A2H0BUH0_9BACT</name>
<dbReference type="InterPro" id="IPR011335">
    <property type="entry name" value="Restrct_endonuc-II-like"/>
</dbReference>
<gene>
    <name evidence="3" type="ORF">COW99_05060</name>
</gene>
<dbReference type="SUPFAM" id="SSF52540">
    <property type="entry name" value="P-loop containing nucleoside triphosphate hydrolases"/>
    <property type="match status" value="1"/>
</dbReference>
<dbReference type="PANTHER" id="PTHR33295">
    <property type="entry name" value="ATPASE"/>
    <property type="match status" value="1"/>
</dbReference>
<dbReference type="EMBL" id="PCTA01000031">
    <property type="protein sequence ID" value="PIP61271.1"/>
    <property type="molecule type" value="Genomic_DNA"/>
</dbReference>
<feature type="domain" description="AAA" evidence="1">
    <location>
        <begin position="45"/>
        <end position="186"/>
    </location>
</feature>
<feature type="domain" description="DUF4143" evidence="2">
    <location>
        <begin position="276"/>
        <end position="427"/>
    </location>
</feature>
<dbReference type="PANTHER" id="PTHR33295:SF18">
    <property type="entry name" value="AAA+ ATPASE DOMAIN-CONTAINING PROTEIN"/>
    <property type="match status" value="1"/>
</dbReference>
<evidence type="ECO:0008006" key="5">
    <source>
        <dbReference type="Google" id="ProtNLM"/>
    </source>
</evidence>
<dbReference type="InterPro" id="IPR027417">
    <property type="entry name" value="P-loop_NTPase"/>
</dbReference>
<dbReference type="InterPro" id="IPR025420">
    <property type="entry name" value="DUF4143"/>
</dbReference>